<protein>
    <submittedName>
        <fullName evidence="2">Uncharacterized protein</fullName>
    </submittedName>
</protein>
<organism evidence="2 3">
    <name type="scientific">Litchfieldella anticariensis (strain DSM 16096 / CECT 5854 / CIP 108499 / LMG 22089 / FP35)</name>
    <name type="common">Halomonas anticariensis</name>
    <dbReference type="NCBI Taxonomy" id="1121939"/>
    <lineage>
        <taxon>Bacteria</taxon>
        <taxon>Pseudomonadati</taxon>
        <taxon>Pseudomonadota</taxon>
        <taxon>Gammaproteobacteria</taxon>
        <taxon>Oceanospirillales</taxon>
        <taxon>Halomonadaceae</taxon>
        <taxon>Litchfieldella</taxon>
    </lineage>
</organism>
<dbReference type="RefSeq" id="WP_016418408.1">
    <property type="nucleotide sequence ID" value="NZ_AUAB01000005.1"/>
</dbReference>
<gene>
    <name evidence="2" type="ORF">L861_13585</name>
</gene>
<evidence type="ECO:0000313" key="2">
    <source>
        <dbReference type="EMBL" id="EPC00817.1"/>
    </source>
</evidence>
<dbReference type="EMBL" id="ASTJ01000039">
    <property type="protein sequence ID" value="EPC00817.1"/>
    <property type="molecule type" value="Genomic_DNA"/>
</dbReference>
<feature type="region of interest" description="Disordered" evidence="1">
    <location>
        <begin position="1"/>
        <end position="30"/>
    </location>
</feature>
<evidence type="ECO:0000256" key="1">
    <source>
        <dbReference type="SAM" id="MobiDB-lite"/>
    </source>
</evidence>
<dbReference type="STRING" id="1121939.L861_13585"/>
<accession>S2KFB0</accession>
<dbReference type="Proteomes" id="UP000014463">
    <property type="component" value="Unassembled WGS sequence"/>
</dbReference>
<reference evidence="2 3" key="1">
    <citation type="journal article" date="2013" name="Genome Announc.">
        <title>Draft genome sequence of the moderately halophilic gammaproteobacterium Halomonas anticariensis FP35.</title>
        <authorList>
            <person name="Tahrioui A."/>
            <person name="Quesada E."/>
            <person name="Llamas I."/>
        </authorList>
    </citation>
    <scope>NUCLEOTIDE SEQUENCE [LARGE SCALE GENOMIC DNA]</scope>
    <source>
        <strain evidence="3">DSM 16096 / CECT 5854 / LMG 22089 / FP35</strain>
    </source>
</reference>
<comment type="caution">
    <text evidence="2">The sequence shown here is derived from an EMBL/GenBank/DDBJ whole genome shotgun (WGS) entry which is preliminary data.</text>
</comment>
<evidence type="ECO:0000313" key="3">
    <source>
        <dbReference type="Proteomes" id="UP000014463"/>
    </source>
</evidence>
<sequence>MAIQPTEAPHNPEAQKPDHTTQQSGDEQAFEEAVNAAYESMFGLYMMGYGRDMLQDILKEG</sequence>
<name>S2KFB0_LITA3</name>
<dbReference type="AlphaFoldDB" id="S2KFB0"/>
<keyword evidence="3" id="KW-1185">Reference proteome</keyword>
<proteinExistence type="predicted"/>
<dbReference type="PATRIC" id="fig|1121939.11.peg.3895"/>